<evidence type="ECO:0000313" key="1">
    <source>
        <dbReference type="EMBL" id="KHF44901.1"/>
    </source>
</evidence>
<dbReference type="SUPFAM" id="SSF53137">
    <property type="entry name" value="Translational machinery components"/>
    <property type="match status" value="1"/>
</dbReference>
<dbReference type="Pfam" id="PF18844">
    <property type="entry name" value="baeRF_family2"/>
    <property type="match status" value="1"/>
</dbReference>
<dbReference type="RefSeq" id="WP_012795701.1">
    <property type="nucleotide sequence ID" value="NZ_CALJZO010000028.1"/>
</dbReference>
<reference evidence="1 2" key="1">
    <citation type="submission" date="2014-10" db="EMBL/GenBank/DDBJ databases">
        <title>Genome sequence of Micropolyspora internatus JCM3315.</title>
        <authorList>
            <person name="Shin S.-K."/>
            <person name="Yi H."/>
        </authorList>
    </citation>
    <scope>NUCLEOTIDE SEQUENCE [LARGE SCALE GENOMIC DNA]</scope>
    <source>
        <strain evidence="1 2">JCM 3315</strain>
    </source>
</reference>
<dbReference type="Gene3D" id="3.30.420.60">
    <property type="entry name" value="eRF1 domain 2"/>
    <property type="match status" value="1"/>
</dbReference>
<dbReference type="AlphaFoldDB" id="A0A837DEB8"/>
<sequence length="366" mass="39624">MDTTRLRELATTDGPFASVYFDDTHNTESAAKELELTWRELRDRLAEQNAPEQALDALEDAILDGEPPTGERCGRGLVATPDGVVLDRRLTEPPARSVTRVSERPYLVPLIEHGERPPPHVVAVVDRVGADVTAVDADGEVIDSRTVEGTDHYIHKIPGGGWSERNIDRHADELARQNIELAAEHTTDVARRLGAPLVVVAGEPQARKTLLEALPQPVRGHATEVQPGGRHKGAGNRELEERIDELLADVTRARKDEAVERFSQAVAMPTGLGVAGLESVTAAFRDHNVETLLIGVPGDVEVFTGPEPTMVAVQKEALQAQGIDEIGRARADEALVLAAITLNAEVIHVGDRIDLTEGFGAILRHD</sequence>
<name>A0A837DEB8_9PSEU</name>
<dbReference type="InterPro" id="IPR040701">
    <property type="entry name" value="Bact_RF_family2"/>
</dbReference>
<dbReference type="InterPro" id="IPR042226">
    <property type="entry name" value="eFR1_2_sf"/>
</dbReference>
<proteinExistence type="predicted"/>
<dbReference type="Proteomes" id="UP000030848">
    <property type="component" value="Unassembled WGS sequence"/>
</dbReference>
<gene>
    <name evidence="1" type="ORF">MINT15_17830</name>
</gene>
<accession>A0A837DEB8</accession>
<organism evidence="1 2">
    <name type="scientific">Saccharomonospora viridis</name>
    <dbReference type="NCBI Taxonomy" id="1852"/>
    <lineage>
        <taxon>Bacteria</taxon>
        <taxon>Bacillati</taxon>
        <taxon>Actinomycetota</taxon>
        <taxon>Actinomycetes</taxon>
        <taxon>Pseudonocardiales</taxon>
        <taxon>Pseudonocardiaceae</taxon>
        <taxon>Saccharomonospora</taxon>
    </lineage>
</organism>
<comment type="caution">
    <text evidence="1">The sequence shown here is derived from an EMBL/GenBank/DDBJ whole genome shotgun (WGS) entry which is preliminary data.</text>
</comment>
<dbReference type="OMA" id="VENTWEH"/>
<evidence type="ECO:0000313" key="2">
    <source>
        <dbReference type="Proteomes" id="UP000030848"/>
    </source>
</evidence>
<dbReference type="OrthoDB" id="5179393at2"/>
<protein>
    <submittedName>
        <fullName evidence="1">Peptide chain release factor 2</fullName>
    </submittedName>
</protein>
<dbReference type="EMBL" id="JRZE01000003">
    <property type="protein sequence ID" value="KHF44901.1"/>
    <property type="molecule type" value="Genomic_DNA"/>
</dbReference>